<dbReference type="Proteomes" id="UP000692954">
    <property type="component" value="Unassembled WGS sequence"/>
</dbReference>
<keyword evidence="1" id="KW-0472">Membrane</keyword>
<feature type="transmembrane region" description="Helical" evidence="1">
    <location>
        <begin position="71"/>
        <end position="92"/>
    </location>
</feature>
<gene>
    <name evidence="2" type="ORF">PSON_ATCC_30995.1.T0260007</name>
</gene>
<dbReference type="EMBL" id="CAJJDN010000026">
    <property type="protein sequence ID" value="CAD8069760.1"/>
    <property type="molecule type" value="Genomic_DNA"/>
</dbReference>
<evidence type="ECO:0000313" key="2">
    <source>
        <dbReference type="EMBL" id="CAD8069760.1"/>
    </source>
</evidence>
<proteinExistence type="predicted"/>
<protein>
    <recommendedName>
        <fullName evidence="4">Transmembrane protein</fullName>
    </recommendedName>
</protein>
<comment type="caution">
    <text evidence="2">The sequence shown here is derived from an EMBL/GenBank/DDBJ whole genome shotgun (WGS) entry which is preliminary data.</text>
</comment>
<keyword evidence="1" id="KW-1133">Transmembrane helix</keyword>
<keyword evidence="1" id="KW-0812">Transmembrane</keyword>
<evidence type="ECO:0000256" key="1">
    <source>
        <dbReference type="SAM" id="Phobius"/>
    </source>
</evidence>
<keyword evidence="3" id="KW-1185">Reference proteome</keyword>
<sequence length="246" mass="29603">MEVNSGYLFQESEEQIINKRCTSSVYTYSKDYYHKLYQKNFDIYEPIASITLEMDISVMYVRNQYPTISEVLASIGSIIQILLLIRYLFYALNRNQLNQYMKSAILANYYPEWKDIKMINKNKIKTCILDDKKIKITSIQKFENEINEMHHHQDIHDFNMKNEWSQFEDYRDAINQNHLDPFLFSYHWKIKNQINSFNRISSFDNEQLQKQNKSTQKQDNPVQMVDELRNQDSKSCIEIQDQIIQD</sequence>
<dbReference type="AlphaFoldDB" id="A0A8S1LP08"/>
<reference evidence="2" key="1">
    <citation type="submission" date="2021-01" db="EMBL/GenBank/DDBJ databases">
        <authorList>
            <consortium name="Genoscope - CEA"/>
            <person name="William W."/>
        </authorList>
    </citation>
    <scope>NUCLEOTIDE SEQUENCE</scope>
</reference>
<accession>A0A8S1LP08</accession>
<name>A0A8S1LP08_9CILI</name>
<evidence type="ECO:0000313" key="3">
    <source>
        <dbReference type="Proteomes" id="UP000692954"/>
    </source>
</evidence>
<organism evidence="2 3">
    <name type="scientific">Paramecium sonneborni</name>
    <dbReference type="NCBI Taxonomy" id="65129"/>
    <lineage>
        <taxon>Eukaryota</taxon>
        <taxon>Sar</taxon>
        <taxon>Alveolata</taxon>
        <taxon>Ciliophora</taxon>
        <taxon>Intramacronucleata</taxon>
        <taxon>Oligohymenophorea</taxon>
        <taxon>Peniculida</taxon>
        <taxon>Parameciidae</taxon>
        <taxon>Paramecium</taxon>
    </lineage>
</organism>
<evidence type="ECO:0008006" key="4">
    <source>
        <dbReference type="Google" id="ProtNLM"/>
    </source>
</evidence>